<dbReference type="PROSITE" id="PS00875">
    <property type="entry name" value="T2SP_D"/>
    <property type="match status" value="1"/>
</dbReference>
<name>A0A644TQX6_9ZZZZ</name>
<dbReference type="InterPro" id="IPR001775">
    <property type="entry name" value="GspD/PilQ"/>
</dbReference>
<dbReference type="InterPro" id="IPR004845">
    <property type="entry name" value="T2SS_GspD_CS"/>
</dbReference>
<comment type="caution">
    <text evidence="4">The sequence shown here is derived from an EMBL/GenBank/DDBJ whole genome shotgun (WGS) entry which is preliminary data.</text>
</comment>
<dbReference type="Pfam" id="PF00263">
    <property type="entry name" value="Secretin"/>
    <property type="match status" value="1"/>
</dbReference>
<dbReference type="InterPro" id="IPR032789">
    <property type="entry name" value="T2SS-T3SS_pil_N"/>
</dbReference>
<feature type="domain" description="Pilus formation protein N-terminal" evidence="3">
    <location>
        <begin position="27"/>
        <end position="93"/>
    </location>
</feature>
<dbReference type="AlphaFoldDB" id="A0A644TQX6"/>
<feature type="region of interest" description="Disordered" evidence="1">
    <location>
        <begin position="394"/>
        <end position="420"/>
    </location>
</feature>
<organism evidence="4">
    <name type="scientific">bioreactor metagenome</name>
    <dbReference type="NCBI Taxonomy" id="1076179"/>
    <lineage>
        <taxon>unclassified sequences</taxon>
        <taxon>metagenomes</taxon>
        <taxon>ecological metagenomes</taxon>
    </lineage>
</organism>
<dbReference type="PANTHER" id="PTHR30332">
    <property type="entry name" value="PROBABLE GENERAL SECRETION PATHWAY PROTEIN D"/>
    <property type="match status" value="1"/>
</dbReference>
<dbReference type="PRINTS" id="PR00811">
    <property type="entry name" value="BCTERIALGSPD"/>
</dbReference>
<evidence type="ECO:0000259" key="2">
    <source>
        <dbReference type="Pfam" id="PF00263"/>
    </source>
</evidence>
<feature type="compositionally biased region" description="Basic and acidic residues" evidence="1">
    <location>
        <begin position="411"/>
        <end position="420"/>
    </location>
</feature>
<dbReference type="InterPro" id="IPR004846">
    <property type="entry name" value="T2SS/T3SS_dom"/>
</dbReference>
<proteinExistence type="predicted"/>
<dbReference type="Pfam" id="PF13629">
    <property type="entry name" value="T2SS-T3SS_pil_N"/>
    <property type="match status" value="1"/>
</dbReference>
<dbReference type="EMBL" id="VSSQ01000044">
    <property type="protein sequence ID" value="MPL69039.1"/>
    <property type="molecule type" value="Genomic_DNA"/>
</dbReference>
<dbReference type="GO" id="GO:0015627">
    <property type="term" value="C:type II protein secretion system complex"/>
    <property type="evidence" value="ECO:0007669"/>
    <property type="project" value="TreeGrafter"/>
</dbReference>
<evidence type="ECO:0000259" key="3">
    <source>
        <dbReference type="Pfam" id="PF13629"/>
    </source>
</evidence>
<reference evidence="4" key="1">
    <citation type="submission" date="2019-08" db="EMBL/GenBank/DDBJ databases">
        <authorList>
            <person name="Kucharzyk K."/>
            <person name="Murdoch R.W."/>
            <person name="Higgins S."/>
            <person name="Loffler F."/>
        </authorList>
    </citation>
    <scope>NUCLEOTIDE SEQUENCE</scope>
</reference>
<dbReference type="GO" id="GO:0009306">
    <property type="term" value="P:protein secretion"/>
    <property type="evidence" value="ECO:0007669"/>
    <property type="project" value="InterPro"/>
</dbReference>
<evidence type="ECO:0000256" key="1">
    <source>
        <dbReference type="SAM" id="MobiDB-lite"/>
    </source>
</evidence>
<sequence length="420" mass="44920">MYCIRTYFAAIMLMVFIIFSSPAALAAESLSVAVNQSRVLYFSGVERVAIANPDVADVLVVSGSEVLLVGKHPGATTLHVWSSIGRSSYLVEVAANDALMANEIKAILGYDAISVSKVGKTIILEGQVRDQSQKIRAEAVAGAYGEKVVNLLELTRPVQIKIEAKIIEIDRSKEKNLGIKWGSSPDNPGVFHFGQSVSNSIAPQAFGNLGTYSAINAELSALFKNGSAKLLSQPNMITLSGDKANILVGGQIPVPVSVQDNQIAIQWKDYGIRLEIAPMVSTEGLISSKVKAEVSSLDWNSTKSIKLGADMEIPPLKTSQAETSIALLSGQTMAIGGLISSQTSKDIIKVPLLGDLPVIGSLFKSTSFSKSETELIILITPTIIDPAEYTPQATQEMKDFSQENPWGGTNDGRENQGSHR</sequence>
<feature type="domain" description="Type II/III secretion system secretin-like" evidence="2">
    <location>
        <begin position="221"/>
        <end position="385"/>
    </location>
</feature>
<gene>
    <name evidence="4" type="ORF">SDC9_14772</name>
</gene>
<accession>A0A644TQX6</accession>
<dbReference type="InterPro" id="IPR050810">
    <property type="entry name" value="Bact_Secretion_Sys_Channel"/>
</dbReference>
<evidence type="ECO:0000313" key="4">
    <source>
        <dbReference type="EMBL" id="MPL69039.1"/>
    </source>
</evidence>
<protein>
    <submittedName>
        <fullName evidence="4">Uncharacterized protein</fullName>
    </submittedName>
</protein>
<dbReference type="PANTHER" id="PTHR30332:SF17">
    <property type="entry name" value="TYPE IV PILIATION SYSTEM PROTEIN DR_0774-RELATED"/>
    <property type="match status" value="1"/>
</dbReference>